<comment type="caution">
    <text evidence="9">The sequence shown here is derived from an EMBL/GenBank/DDBJ whole genome shotgun (WGS) entry which is preliminary data.</text>
</comment>
<evidence type="ECO:0000256" key="7">
    <source>
        <dbReference type="SAM" id="Phobius"/>
    </source>
</evidence>
<dbReference type="AlphaFoldDB" id="A0A9N9UC39"/>
<evidence type="ECO:0000256" key="4">
    <source>
        <dbReference type="ARBA" id="ARBA00023136"/>
    </source>
</evidence>
<comment type="similarity">
    <text evidence="5">Belongs to the SAT4 family.</text>
</comment>
<feature type="region of interest" description="Disordered" evidence="6">
    <location>
        <begin position="343"/>
        <end position="366"/>
    </location>
</feature>
<dbReference type="InterPro" id="IPR052337">
    <property type="entry name" value="SAT4-like"/>
</dbReference>
<feature type="transmembrane region" description="Helical" evidence="7">
    <location>
        <begin position="212"/>
        <end position="230"/>
    </location>
</feature>
<feature type="compositionally biased region" description="Polar residues" evidence="6">
    <location>
        <begin position="352"/>
        <end position="366"/>
    </location>
</feature>
<feature type="domain" description="Rhodopsin" evidence="8">
    <location>
        <begin position="26"/>
        <end position="272"/>
    </location>
</feature>
<organism evidence="9 10">
    <name type="scientific">Clonostachys byssicola</name>
    <dbReference type="NCBI Taxonomy" id="160290"/>
    <lineage>
        <taxon>Eukaryota</taxon>
        <taxon>Fungi</taxon>
        <taxon>Dikarya</taxon>
        <taxon>Ascomycota</taxon>
        <taxon>Pezizomycotina</taxon>
        <taxon>Sordariomycetes</taxon>
        <taxon>Hypocreomycetidae</taxon>
        <taxon>Hypocreales</taxon>
        <taxon>Bionectriaceae</taxon>
        <taxon>Clonostachys</taxon>
    </lineage>
</organism>
<reference evidence="9 10" key="2">
    <citation type="submission" date="2021-10" db="EMBL/GenBank/DDBJ databases">
        <authorList>
            <person name="Piombo E."/>
        </authorList>
    </citation>
    <scope>NUCLEOTIDE SEQUENCE [LARGE SCALE GENOMIC DNA]</scope>
</reference>
<dbReference type="Pfam" id="PF20684">
    <property type="entry name" value="Fung_rhodopsin"/>
    <property type="match status" value="1"/>
</dbReference>
<feature type="transmembrane region" description="Helical" evidence="7">
    <location>
        <begin position="98"/>
        <end position="117"/>
    </location>
</feature>
<evidence type="ECO:0000256" key="1">
    <source>
        <dbReference type="ARBA" id="ARBA00004141"/>
    </source>
</evidence>
<evidence type="ECO:0000259" key="8">
    <source>
        <dbReference type="Pfam" id="PF20684"/>
    </source>
</evidence>
<feature type="transmembrane region" description="Helical" evidence="7">
    <location>
        <begin position="179"/>
        <end position="200"/>
    </location>
</feature>
<keyword evidence="2 7" id="KW-0812">Transmembrane</keyword>
<evidence type="ECO:0000256" key="2">
    <source>
        <dbReference type="ARBA" id="ARBA00022692"/>
    </source>
</evidence>
<dbReference type="PANTHER" id="PTHR33048:SF47">
    <property type="entry name" value="INTEGRAL MEMBRANE PROTEIN-RELATED"/>
    <property type="match status" value="1"/>
</dbReference>
<proteinExistence type="inferred from homology"/>
<name>A0A9N9UC39_9HYPO</name>
<dbReference type="GO" id="GO:0016020">
    <property type="term" value="C:membrane"/>
    <property type="evidence" value="ECO:0007669"/>
    <property type="project" value="UniProtKB-SubCell"/>
</dbReference>
<sequence length="366" mass="40475">MISALGRDLIILTTIFTLLSLVSFGLRIYTLLVVRPRKFRVDDYIITFCIVCMIGVVGAVCAANATFHAGIHHGIGYHTDQLEWSDIASLIKMQTSTLFTWTLATCSCKLAILFMYLEIFRTDRLFRIAVWILIALTCCYPPVFIPFFMTQCSPPSAAWDQVLSQTNCRPLKVQELASVAVHLGLDTAIVAAPLPVIWGLEMSWDKKIRVSGVFSLGVGVIAIMVWRLVYTARPDHGSDMAYELFTVSVQGQMEIWLGILAANIPTLGPLASRTVKTLSSIYASASSSRKQGQSELEAPRGVALRTFGSSGNPDRLARENFYRLEDDSPEHESQEGIIISQETRVSTEPARNLSTSESYSAHVQTV</sequence>
<keyword evidence="10" id="KW-1185">Reference proteome</keyword>
<reference evidence="10" key="1">
    <citation type="submission" date="2019-06" db="EMBL/GenBank/DDBJ databases">
        <authorList>
            <person name="Broberg M."/>
        </authorList>
    </citation>
    <scope>NUCLEOTIDE SEQUENCE [LARGE SCALE GENOMIC DNA]</scope>
</reference>
<keyword evidence="3 7" id="KW-1133">Transmembrane helix</keyword>
<dbReference type="OrthoDB" id="10017208at2759"/>
<gene>
    <name evidence="9" type="ORF">CBYS24578_00011086</name>
</gene>
<feature type="transmembrane region" description="Helical" evidence="7">
    <location>
        <begin position="44"/>
        <end position="67"/>
    </location>
</feature>
<feature type="transmembrane region" description="Helical" evidence="7">
    <location>
        <begin position="129"/>
        <end position="149"/>
    </location>
</feature>
<protein>
    <recommendedName>
        <fullName evidence="8">Rhodopsin domain-containing protein</fullName>
    </recommendedName>
</protein>
<feature type="transmembrane region" description="Helical" evidence="7">
    <location>
        <begin position="12"/>
        <end position="32"/>
    </location>
</feature>
<evidence type="ECO:0000256" key="6">
    <source>
        <dbReference type="SAM" id="MobiDB-lite"/>
    </source>
</evidence>
<accession>A0A9N9UC39</accession>
<evidence type="ECO:0000256" key="3">
    <source>
        <dbReference type="ARBA" id="ARBA00022989"/>
    </source>
</evidence>
<evidence type="ECO:0000313" key="9">
    <source>
        <dbReference type="EMBL" id="CAG9982813.1"/>
    </source>
</evidence>
<evidence type="ECO:0000313" key="10">
    <source>
        <dbReference type="Proteomes" id="UP000754883"/>
    </source>
</evidence>
<keyword evidence="4 7" id="KW-0472">Membrane</keyword>
<dbReference type="EMBL" id="CABFNO020001350">
    <property type="protein sequence ID" value="CAG9982813.1"/>
    <property type="molecule type" value="Genomic_DNA"/>
</dbReference>
<comment type="subcellular location">
    <subcellularLocation>
        <location evidence="1">Membrane</location>
        <topology evidence="1">Multi-pass membrane protein</topology>
    </subcellularLocation>
</comment>
<dbReference type="PANTHER" id="PTHR33048">
    <property type="entry name" value="PTH11-LIKE INTEGRAL MEMBRANE PROTEIN (AFU_ORTHOLOGUE AFUA_5G11245)"/>
    <property type="match status" value="1"/>
</dbReference>
<evidence type="ECO:0000256" key="5">
    <source>
        <dbReference type="ARBA" id="ARBA00038359"/>
    </source>
</evidence>
<dbReference type="InterPro" id="IPR049326">
    <property type="entry name" value="Rhodopsin_dom_fungi"/>
</dbReference>
<dbReference type="Proteomes" id="UP000754883">
    <property type="component" value="Unassembled WGS sequence"/>
</dbReference>